<dbReference type="PANTHER" id="PTHR42781:SF4">
    <property type="entry name" value="SPERMIDINE_PUTRESCINE IMPORT ATP-BINDING PROTEIN POTA"/>
    <property type="match status" value="1"/>
</dbReference>
<dbReference type="SUPFAM" id="SSF50331">
    <property type="entry name" value="MOP-like"/>
    <property type="match status" value="1"/>
</dbReference>
<dbReference type="Gene3D" id="2.40.50.100">
    <property type="match status" value="1"/>
</dbReference>
<evidence type="ECO:0000256" key="6">
    <source>
        <dbReference type="ARBA" id="ARBA00023004"/>
    </source>
</evidence>
<dbReference type="PROSITE" id="PS50893">
    <property type="entry name" value="ABC_TRANSPORTER_2"/>
    <property type="match status" value="1"/>
</dbReference>
<dbReference type="Proteomes" id="UP000292445">
    <property type="component" value="Unassembled WGS sequence"/>
</dbReference>
<dbReference type="FunFam" id="3.40.50.300:FF:000425">
    <property type="entry name" value="Probable ABC transporter, ATP-binding subunit"/>
    <property type="match status" value="1"/>
</dbReference>
<proteinExistence type="predicted"/>
<evidence type="ECO:0000313" key="10">
    <source>
        <dbReference type="EMBL" id="RZS85311.1"/>
    </source>
</evidence>
<keyword evidence="11" id="KW-1185">Reference proteome</keyword>
<dbReference type="InterPro" id="IPR013611">
    <property type="entry name" value="Transp-assoc_OB_typ2"/>
</dbReference>
<dbReference type="Gene3D" id="3.40.50.300">
    <property type="entry name" value="P-loop containing nucleotide triphosphate hydrolases"/>
    <property type="match status" value="1"/>
</dbReference>
<keyword evidence="7" id="KW-0406">Ion transport</keyword>
<dbReference type="OrthoDB" id="5298774at2"/>
<evidence type="ECO:0000256" key="7">
    <source>
        <dbReference type="ARBA" id="ARBA00023065"/>
    </source>
</evidence>
<dbReference type="SUPFAM" id="SSF52540">
    <property type="entry name" value="P-loop containing nucleoside triphosphate hydrolases"/>
    <property type="match status" value="1"/>
</dbReference>
<dbReference type="GO" id="GO:0043190">
    <property type="term" value="C:ATP-binding cassette (ABC) transporter complex"/>
    <property type="evidence" value="ECO:0007669"/>
    <property type="project" value="InterPro"/>
</dbReference>
<dbReference type="InterPro" id="IPR008995">
    <property type="entry name" value="Mo/tungstate-bd_C_term_dom"/>
</dbReference>
<dbReference type="EMBL" id="SGXC01000001">
    <property type="protein sequence ID" value="RZS85311.1"/>
    <property type="molecule type" value="Genomic_DNA"/>
</dbReference>
<keyword evidence="5 10" id="KW-0067">ATP-binding</keyword>
<accession>A0A4Q7NJQ7</accession>
<protein>
    <submittedName>
        <fullName evidence="10">Iron(III) transport system ATP-binding protein</fullName>
    </submittedName>
</protein>
<keyword evidence="4" id="KW-0547">Nucleotide-binding</keyword>
<dbReference type="InterPro" id="IPR027417">
    <property type="entry name" value="P-loop_NTPase"/>
</dbReference>
<evidence type="ECO:0000313" key="11">
    <source>
        <dbReference type="Proteomes" id="UP000292445"/>
    </source>
</evidence>
<dbReference type="GO" id="GO:0015408">
    <property type="term" value="F:ABC-type ferric iron transporter activity"/>
    <property type="evidence" value="ECO:0007669"/>
    <property type="project" value="InterPro"/>
</dbReference>
<dbReference type="CDD" id="cd03259">
    <property type="entry name" value="ABC_Carb_Solutes_like"/>
    <property type="match status" value="1"/>
</dbReference>
<dbReference type="Pfam" id="PF08402">
    <property type="entry name" value="TOBE_2"/>
    <property type="match status" value="1"/>
</dbReference>
<dbReference type="SMART" id="SM00382">
    <property type="entry name" value="AAA"/>
    <property type="match status" value="1"/>
</dbReference>
<gene>
    <name evidence="10" type="ORF">EV675_1334</name>
</gene>
<dbReference type="InterPro" id="IPR017871">
    <property type="entry name" value="ABC_transporter-like_CS"/>
</dbReference>
<dbReference type="PANTHER" id="PTHR42781">
    <property type="entry name" value="SPERMIDINE/PUTRESCINE IMPORT ATP-BINDING PROTEIN POTA"/>
    <property type="match status" value="1"/>
</dbReference>
<evidence type="ECO:0000256" key="1">
    <source>
        <dbReference type="ARBA" id="ARBA00022448"/>
    </source>
</evidence>
<sequence>MASATGLPAGSDAIVRVSGLTKTYPGDRKGHGGVLAVDGVDLAVRRGELVVLLGPSGCGKTTLLRCIAGLEQPARGEIRINGRTVYSSRDKVFVAPEHRHIGMMFQSYALWPHMTVFQNVAYPLASLEGMGKDDVRARVADVLERLGVAGLDHRYPGELSGGQQQRVALARALVGSPSVMLFDEPLSNIDAKVRRRLRRELRELKAQADFSGIYVTHDQEEAMELADTLAVMESGRITQLASGREVYEHPASLYVAEFVGEINRVQGRVETVAGNGATVSTPLGSLPVAGVPPGARPGDAGWLTIRPERIAVVPAGSAPPAGGPRFSGIVRDAIYFGARQELRFEIAGIAMTAWTAGRGPMGAPVRLGDAIDVTLPTDGLRWFPA</sequence>
<comment type="caution">
    <text evidence="10">The sequence shown here is derived from an EMBL/GenBank/DDBJ whole genome shotgun (WGS) entry which is preliminary data.</text>
</comment>
<dbReference type="AlphaFoldDB" id="A0A4Q7NJQ7"/>
<dbReference type="RefSeq" id="WP_130356540.1">
    <property type="nucleotide sequence ID" value="NZ_SGXC01000001.1"/>
</dbReference>
<keyword evidence="8" id="KW-0472">Membrane</keyword>
<dbReference type="Pfam" id="PF00005">
    <property type="entry name" value="ABC_tran"/>
    <property type="match status" value="1"/>
</dbReference>
<name>A0A4Q7NJQ7_9BURK</name>
<dbReference type="InterPro" id="IPR003593">
    <property type="entry name" value="AAA+_ATPase"/>
</dbReference>
<dbReference type="GO" id="GO:0005524">
    <property type="term" value="F:ATP binding"/>
    <property type="evidence" value="ECO:0007669"/>
    <property type="project" value="UniProtKB-KW"/>
</dbReference>
<dbReference type="InterPro" id="IPR015853">
    <property type="entry name" value="ABC_transpr_FbpC"/>
</dbReference>
<keyword evidence="3" id="KW-0410">Iron transport</keyword>
<keyword evidence="6" id="KW-0408">Iron</keyword>
<evidence type="ECO:0000256" key="3">
    <source>
        <dbReference type="ARBA" id="ARBA00022496"/>
    </source>
</evidence>
<keyword evidence="2" id="KW-1003">Cell membrane</keyword>
<dbReference type="InterPro" id="IPR050093">
    <property type="entry name" value="ABC_SmlMolc_Importer"/>
</dbReference>
<feature type="domain" description="ABC transporter" evidence="9">
    <location>
        <begin position="15"/>
        <end position="259"/>
    </location>
</feature>
<evidence type="ECO:0000256" key="2">
    <source>
        <dbReference type="ARBA" id="ARBA00022475"/>
    </source>
</evidence>
<evidence type="ECO:0000256" key="8">
    <source>
        <dbReference type="ARBA" id="ARBA00023136"/>
    </source>
</evidence>
<organism evidence="10 11">
    <name type="scientific">Pigmentiphaga kullae</name>
    <dbReference type="NCBI Taxonomy" id="151784"/>
    <lineage>
        <taxon>Bacteria</taxon>
        <taxon>Pseudomonadati</taxon>
        <taxon>Pseudomonadota</taxon>
        <taxon>Betaproteobacteria</taxon>
        <taxon>Burkholderiales</taxon>
        <taxon>Alcaligenaceae</taxon>
        <taxon>Pigmentiphaga</taxon>
    </lineage>
</organism>
<reference evidence="10 11" key="1">
    <citation type="submission" date="2019-02" db="EMBL/GenBank/DDBJ databases">
        <title>Genomic Encyclopedia of Type Strains, Phase IV (KMG-IV): sequencing the most valuable type-strain genomes for metagenomic binning, comparative biology and taxonomic classification.</title>
        <authorList>
            <person name="Goeker M."/>
        </authorList>
    </citation>
    <scope>NUCLEOTIDE SEQUENCE [LARGE SCALE GENOMIC DNA]</scope>
    <source>
        <strain evidence="10 11">K24</strain>
    </source>
</reference>
<dbReference type="InterPro" id="IPR003439">
    <property type="entry name" value="ABC_transporter-like_ATP-bd"/>
</dbReference>
<dbReference type="PROSITE" id="PS00211">
    <property type="entry name" value="ABC_TRANSPORTER_1"/>
    <property type="match status" value="1"/>
</dbReference>
<evidence type="ECO:0000256" key="5">
    <source>
        <dbReference type="ARBA" id="ARBA00022840"/>
    </source>
</evidence>
<evidence type="ECO:0000259" key="9">
    <source>
        <dbReference type="PROSITE" id="PS50893"/>
    </source>
</evidence>
<keyword evidence="1" id="KW-0813">Transport</keyword>
<evidence type="ECO:0000256" key="4">
    <source>
        <dbReference type="ARBA" id="ARBA00022741"/>
    </source>
</evidence>
<dbReference type="GO" id="GO:0015697">
    <property type="term" value="P:quaternary ammonium group transport"/>
    <property type="evidence" value="ECO:0007669"/>
    <property type="project" value="UniProtKB-ARBA"/>
</dbReference>
<dbReference type="GO" id="GO:0016887">
    <property type="term" value="F:ATP hydrolysis activity"/>
    <property type="evidence" value="ECO:0007669"/>
    <property type="project" value="InterPro"/>
</dbReference>